<dbReference type="InterPro" id="IPR002815">
    <property type="entry name" value="Spo11/TopoVI_A"/>
</dbReference>
<evidence type="ECO:0000313" key="18">
    <source>
        <dbReference type="Proteomes" id="UP000218615"/>
    </source>
</evidence>
<dbReference type="PANTHER" id="PTHR10848">
    <property type="entry name" value="MEIOTIC RECOMBINATION PROTEIN SPO11"/>
    <property type="match status" value="1"/>
</dbReference>
<dbReference type="AlphaFoldDB" id="A0A284VND4"/>
<dbReference type="GO" id="GO:0006265">
    <property type="term" value="P:DNA topological change"/>
    <property type="evidence" value="ECO:0007669"/>
    <property type="project" value="UniProtKB-UniRule"/>
</dbReference>
<evidence type="ECO:0000256" key="2">
    <source>
        <dbReference type="ARBA" id="ARBA00001946"/>
    </source>
</evidence>
<keyword evidence="9 11" id="KW-0238">DNA-binding</keyword>
<dbReference type="InterPro" id="IPR004085">
    <property type="entry name" value="TopoVI_A"/>
</dbReference>
<dbReference type="PANTHER" id="PTHR10848:SF0">
    <property type="entry name" value="MEIOTIC RECOMBINATION PROTEIN SPO11"/>
    <property type="match status" value="1"/>
</dbReference>
<dbReference type="PRINTS" id="PR01552">
    <property type="entry name" value="TPISMRASE6A"/>
</dbReference>
<keyword evidence="6 11" id="KW-0067">ATP-binding</keyword>
<dbReference type="GO" id="GO:0005524">
    <property type="term" value="F:ATP binding"/>
    <property type="evidence" value="ECO:0007669"/>
    <property type="project" value="UniProtKB-KW"/>
</dbReference>
<evidence type="ECO:0000313" key="17">
    <source>
        <dbReference type="EMBL" id="SNQ60801.1"/>
    </source>
</evidence>
<feature type="binding site" evidence="11">
    <location>
        <position position="200"/>
    </location>
    <ligand>
        <name>Mg(2+)</name>
        <dbReference type="ChEBI" id="CHEBI:18420"/>
    </ligand>
</feature>
<keyword evidence="4 11" id="KW-0479">Metal-binding</keyword>
<keyword evidence="7 11" id="KW-0460">Magnesium</keyword>
<comment type="catalytic activity">
    <reaction evidence="1 11 12">
        <text>ATP-dependent breakage, passage and rejoining of double-stranded DNA.</text>
        <dbReference type="EC" id="5.6.2.2"/>
    </reaction>
</comment>
<comment type="function">
    <text evidence="11">Relaxes both positive and negative superturns and exhibits a strong decatenase activity.</text>
</comment>
<evidence type="ECO:0000256" key="3">
    <source>
        <dbReference type="ARBA" id="ARBA00006559"/>
    </source>
</evidence>
<accession>A0A284VND4</accession>
<dbReference type="EMBL" id="FZMP01000117">
    <property type="protein sequence ID" value="SNQ60801.1"/>
    <property type="molecule type" value="Genomic_DNA"/>
</dbReference>
<keyword evidence="8 11" id="KW-0799">Topoisomerase</keyword>
<feature type="region of interest" description="Disordered" evidence="13">
    <location>
        <begin position="380"/>
        <end position="400"/>
    </location>
</feature>
<evidence type="ECO:0000256" key="1">
    <source>
        <dbReference type="ARBA" id="ARBA00000185"/>
    </source>
</evidence>
<dbReference type="InterPro" id="IPR049333">
    <property type="entry name" value="Topo_VI_alpha"/>
</dbReference>
<dbReference type="GO" id="GO:0003677">
    <property type="term" value="F:DNA binding"/>
    <property type="evidence" value="ECO:0007669"/>
    <property type="project" value="UniProtKB-UniRule"/>
</dbReference>
<dbReference type="SUPFAM" id="SSF56726">
    <property type="entry name" value="DNA topoisomerase IV, alpha subunit"/>
    <property type="match status" value="1"/>
</dbReference>
<evidence type="ECO:0000256" key="10">
    <source>
        <dbReference type="ARBA" id="ARBA00023235"/>
    </source>
</evidence>
<comment type="cofactor">
    <cofactor evidence="2 11">
        <name>Mg(2+)</name>
        <dbReference type="ChEBI" id="CHEBI:18420"/>
    </cofactor>
</comment>
<comment type="similarity">
    <text evidence="3 11 12">Belongs to the TOP6A family.</text>
</comment>
<evidence type="ECO:0000256" key="5">
    <source>
        <dbReference type="ARBA" id="ARBA00022741"/>
    </source>
</evidence>
<dbReference type="GO" id="GO:0005694">
    <property type="term" value="C:chromosome"/>
    <property type="evidence" value="ECO:0007669"/>
    <property type="project" value="InterPro"/>
</dbReference>
<keyword evidence="10 11" id="KW-0413">Isomerase</keyword>
<dbReference type="Gene3D" id="1.10.10.10">
    <property type="entry name" value="Winged helix-like DNA-binding domain superfamily/Winged helix DNA-binding domain"/>
    <property type="match status" value="1"/>
</dbReference>
<feature type="domain" description="Topoisomerase 6 subunit A/Spo11 TOPRIM" evidence="16">
    <location>
        <begin position="195"/>
        <end position="361"/>
    </location>
</feature>
<dbReference type="Pfam" id="PF21180">
    <property type="entry name" value="TOP6A-Spo11_Toprim"/>
    <property type="match status" value="1"/>
</dbReference>
<dbReference type="GO" id="GO:0000287">
    <property type="term" value="F:magnesium ion binding"/>
    <property type="evidence" value="ECO:0007669"/>
    <property type="project" value="UniProtKB-UniRule"/>
</dbReference>
<dbReference type="InterPro" id="IPR013049">
    <property type="entry name" value="Spo11/TopoVI_A_N"/>
</dbReference>
<evidence type="ECO:0000259" key="14">
    <source>
        <dbReference type="Pfam" id="PF04406"/>
    </source>
</evidence>
<dbReference type="NCBIfam" id="NF003332">
    <property type="entry name" value="PRK04342.1-1"/>
    <property type="match status" value="1"/>
</dbReference>
<reference evidence="18" key="1">
    <citation type="submission" date="2017-06" db="EMBL/GenBank/DDBJ databases">
        <authorList>
            <person name="Cremers G."/>
        </authorList>
    </citation>
    <scope>NUCLEOTIDE SEQUENCE [LARGE SCALE GENOMIC DNA]</scope>
</reference>
<evidence type="ECO:0000256" key="11">
    <source>
        <dbReference type="HAMAP-Rule" id="MF_00132"/>
    </source>
</evidence>
<evidence type="ECO:0000256" key="13">
    <source>
        <dbReference type="SAM" id="MobiDB-lite"/>
    </source>
</evidence>
<dbReference type="GO" id="GO:0003918">
    <property type="term" value="F:DNA topoisomerase type II (double strand cut, ATP-hydrolyzing) activity"/>
    <property type="evidence" value="ECO:0007669"/>
    <property type="project" value="UniProtKB-UniRule"/>
</dbReference>
<dbReference type="CDD" id="cd00223">
    <property type="entry name" value="TOPRIM_TopoIIB_SPO"/>
    <property type="match status" value="1"/>
</dbReference>
<evidence type="ECO:0000256" key="9">
    <source>
        <dbReference type="ARBA" id="ARBA00023125"/>
    </source>
</evidence>
<evidence type="ECO:0000256" key="12">
    <source>
        <dbReference type="PROSITE-ProRule" id="PRU01385"/>
    </source>
</evidence>
<evidence type="ECO:0000256" key="7">
    <source>
        <dbReference type="ARBA" id="ARBA00022842"/>
    </source>
</evidence>
<feature type="domain" description="Type II DNA topoisomerase VI subunit A all-beta" evidence="15">
    <location>
        <begin position="143"/>
        <end position="192"/>
    </location>
</feature>
<dbReference type="PRINTS" id="PR01550">
    <property type="entry name" value="TOP6AFAMILY"/>
</dbReference>
<dbReference type="InterPro" id="IPR036078">
    <property type="entry name" value="Spo11/TopoVI_A_sf"/>
</dbReference>
<feature type="domain" description="Spo11/DNA topoisomerase VI subunit A N-terminal" evidence="14">
    <location>
        <begin position="76"/>
        <end position="140"/>
    </location>
</feature>
<dbReference type="FunFam" id="3.40.1360.10:FF:000011">
    <property type="entry name" value="Type 2 DNA topoisomerase 6 subunit A"/>
    <property type="match status" value="1"/>
</dbReference>
<dbReference type="EC" id="5.6.2.2" evidence="11"/>
<dbReference type="Pfam" id="PF20768">
    <property type="entry name" value="Topo_VI_alpha"/>
    <property type="match status" value="1"/>
</dbReference>
<keyword evidence="18" id="KW-1185">Reference proteome</keyword>
<proteinExistence type="inferred from homology"/>
<evidence type="ECO:0000256" key="6">
    <source>
        <dbReference type="ARBA" id="ARBA00022840"/>
    </source>
</evidence>
<dbReference type="Gene3D" id="3.40.1360.10">
    <property type="match status" value="1"/>
</dbReference>
<keyword evidence="5 11" id="KW-0547">Nucleotide-binding</keyword>
<dbReference type="GO" id="GO:0006260">
    <property type="term" value="P:DNA replication"/>
    <property type="evidence" value="ECO:0007669"/>
    <property type="project" value="UniProtKB-UniRule"/>
</dbReference>
<name>A0A284VND4_9EURY</name>
<dbReference type="Proteomes" id="UP000218615">
    <property type="component" value="Unassembled WGS sequence"/>
</dbReference>
<dbReference type="InterPro" id="IPR034136">
    <property type="entry name" value="TOPRIM_Topo6A/Spo11"/>
</dbReference>
<dbReference type="HAMAP" id="MF_00132">
    <property type="entry name" value="Top6A"/>
    <property type="match status" value="1"/>
</dbReference>
<gene>
    <name evidence="11 17" type="primary">top6A</name>
    <name evidence="17" type="ORF">MNV_2030003</name>
</gene>
<dbReference type="PROSITE" id="PS52041">
    <property type="entry name" value="TOPO_IIB"/>
    <property type="match status" value="1"/>
</dbReference>
<dbReference type="STRING" id="1392998.ANME2D_01502"/>
<dbReference type="Pfam" id="PF04406">
    <property type="entry name" value="TP6A_N"/>
    <property type="match status" value="1"/>
</dbReference>
<evidence type="ECO:0000259" key="15">
    <source>
        <dbReference type="Pfam" id="PF20768"/>
    </source>
</evidence>
<dbReference type="OrthoDB" id="5866at2157"/>
<feature type="active site" description="O-(5'-phospho-DNA)-tyrosine intermediate" evidence="11 12">
    <location>
        <position position="104"/>
    </location>
</feature>
<sequence>MTVKSNKEIRDSTSKTTLKKLIHDFYEQFESETIPHIVLPSRTKKNIELNEDSDVWVYGDSESMRSAKTVKGATQLLKTSYVVELMIKGHLDQDKSSTLRELYYISENWDIAKFNEQSESDRLIEDLEIITGLQREDFHVRPEENGATMFGPIKIKEVTKRGERTMHCQEDVGEAGYQIPYNVETIQFLEHDAKFIIAVETGGMYDRLIENGFDENFDSILVHLKGQPARSTRRLIKRMNEELKIPVVVFTDGDPWSFRIFASVAYGAIKSAHLSEFMATPAAKFIGVQSTDIVEYELSTDKLNDQDIKALHSELTDPRFDTGYWKDQINLMLKIGKKSEQQAFAGKGLDYVTDKYLPERLGEMGWDSKLKNIRKKYSLSSNSPPPIPITRCPARVGESR</sequence>
<dbReference type="InterPro" id="IPR036388">
    <property type="entry name" value="WH-like_DNA-bd_sf"/>
</dbReference>
<comment type="subunit">
    <text evidence="11">Homodimer. Heterotetramer of two Top6A and two Top6B chains.</text>
</comment>
<feature type="binding site" evidence="11">
    <location>
        <position position="252"/>
    </location>
    <ligand>
        <name>Mg(2+)</name>
        <dbReference type="ChEBI" id="CHEBI:18420"/>
    </ligand>
</feature>
<protein>
    <recommendedName>
        <fullName evidence="11">Type 2 DNA topoisomerase 6 subunit A</fullName>
        <ecNumber evidence="11">5.6.2.2</ecNumber>
    </recommendedName>
    <alternativeName>
        <fullName evidence="11">Type II DNA topoisomerase VI subunit A</fullName>
    </alternativeName>
</protein>
<evidence type="ECO:0000259" key="16">
    <source>
        <dbReference type="Pfam" id="PF21180"/>
    </source>
</evidence>
<evidence type="ECO:0000256" key="8">
    <source>
        <dbReference type="ARBA" id="ARBA00023029"/>
    </source>
</evidence>
<evidence type="ECO:0000256" key="4">
    <source>
        <dbReference type="ARBA" id="ARBA00022723"/>
    </source>
</evidence>
<organism evidence="17 18">
    <name type="scientific">Candidatus Methanoperedens nitratireducens</name>
    <dbReference type="NCBI Taxonomy" id="1392998"/>
    <lineage>
        <taxon>Archaea</taxon>
        <taxon>Methanobacteriati</taxon>
        <taxon>Methanobacteriota</taxon>
        <taxon>Stenosarchaea group</taxon>
        <taxon>Methanomicrobia</taxon>
        <taxon>Methanosarcinales</taxon>
        <taxon>ANME-2 cluster</taxon>
        <taxon>Candidatus Methanoperedentaceae</taxon>
        <taxon>Candidatus Methanoperedens</taxon>
    </lineage>
</organism>